<name>A0A226BVE2_9FIRM</name>
<comment type="caution">
    <text evidence="5">The sequence shown here is derived from an EMBL/GenBank/DDBJ whole genome shotgun (WGS) entry which is preliminary data.</text>
</comment>
<evidence type="ECO:0000256" key="4">
    <source>
        <dbReference type="ARBA" id="ARBA00022842"/>
    </source>
</evidence>
<dbReference type="Gene3D" id="1.10.150.520">
    <property type="match status" value="1"/>
</dbReference>
<protein>
    <recommendedName>
        <fullName evidence="7">HAD family hydrolase</fullName>
    </recommendedName>
</protein>
<evidence type="ECO:0000313" key="6">
    <source>
        <dbReference type="Proteomes" id="UP000214588"/>
    </source>
</evidence>
<dbReference type="SFLD" id="SFLDG01129">
    <property type="entry name" value="C1.5:_HAD__Beta-PGM__Phosphata"/>
    <property type="match status" value="1"/>
</dbReference>
<accession>A0A226BVE2</accession>
<dbReference type="GO" id="GO:0044281">
    <property type="term" value="P:small molecule metabolic process"/>
    <property type="evidence" value="ECO:0007669"/>
    <property type="project" value="UniProtKB-ARBA"/>
</dbReference>
<dbReference type="Gene3D" id="3.40.50.1000">
    <property type="entry name" value="HAD superfamily/HAD-like"/>
    <property type="match status" value="1"/>
</dbReference>
<dbReference type="InterPro" id="IPR023214">
    <property type="entry name" value="HAD_sf"/>
</dbReference>
<dbReference type="PANTHER" id="PTHR46470:SF2">
    <property type="entry name" value="GLYCERALDEHYDE 3-PHOSPHATE PHOSPHATASE"/>
    <property type="match status" value="1"/>
</dbReference>
<evidence type="ECO:0000256" key="3">
    <source>
        <dbReference type="ARBA" id="ARBA00022801"/>
    </source>
</evidence>
<dbReference type="EMBL" id="NIQC01000031">
    <property type="protein sequence ID" value="OWZ82963.1"/>
    <property type="molecule type" value="Genomic_DNA"/>
</dbReference>
<evidence type="ECO:0000313" key="5">
    <source>
        <dbReference type="EMBL" id="OWZ82963.1"/>
    </source>
</evidence>
<dbReference type="GO" id="GO:0046872">
    <property type="term" value="F:metal ion binding"/>
    <property type="evidence" value="ECO:0007669"/>
    <property type="project" value="UniProtKB-KW"/>
</dbReference>
<proteinExistence type="predicted"/>
<dbReference type="Pfam" id="PF00702">
    <property type="entry name" value="Hydrolase"/>
    <property type="match status" value="1"/>
</dbReference>
<dbReference type="OrthoDB" id="9794086at2"/>
<gene>
    <name evidence="5" type="ORF">CDO51_11050</name>
</gene>
<evidence type="ECO:0000256" key="2">
    <source>
        <dbReference type="ARBA" id="ARBA00022723"/>
    </source>
</evidence>
<comment type="cofactor">
    <cofactor evidence="1">
        <name>Mg(2+)</name>
        <dbReference type="ChEBI" id="CHEBI:18420"/>
    </cofactor>
</comment>
<keyword evidence="2" id="KW-0479">Metal-binding</keyword>
<dbReference type="GO" id="GO:0016791">
    <property type="term" value="F:phosphatase activity"/>
    <property type="evidence" value="ECO:0007669"/>
    <property type="project" value="TreeGrafter"/>
</dbReference>
<keyword evidence="4" id="KW-0460">Magnesium</keyword>
<sequence>MSGIRFKKHEMRGMIMCRGIIFDLDGTLYDFFTPSKIALEETWKRAYNDSLVDTYNNEWLFEKQNGEYLWKLIFWDKLYTIKDQKGYQDISKNFLTHVIKEAWPLFSANNCQVLADTWWYSFFDNIKLEPWVIPLLERLLEREISTGLLSNSPRGIGEIKLQVLGLDKYFNSSNIIWAHDVKAPKPSKTPFYILAKNLGIHVNKTLVIGDNYNTDILGAKNADMYYHLYEQGKEDQMIKKIEKHIDKRFT</sequence>
<reference evidence="5 6" key="1">
    <citation type="submission" date="2017-06" db="EMBL/GenBank/DDBJ databases">
        <title>Draft Genome Sequence of Natranaerobius trueperi halophilic, alkalithermophilic bacteria from soda lakes.</title>
        <authorList>
            <person name="Zhao B."/>
        </authorList>
    </citation>
    <scope>NUCLEOTIDE SEQUENCE [LARGE SCALE GENOMIC DNA]</scope>
    <source>
        <strain evidence="5 6">DSM 18760</strain>
    </source>
</reference>
<keyword evidence="3" id="KW-0378">Hydrolase</keyword>
<dbReference type="PANTHER" id="PTHR46470">
    <property type="entry name" value="N-ACYLNEURAMINATE-9-PHOSPHATASE"/>
    <property type="match status" value="1"/>
</dbReference>
<dbReference type="InterPro" id="IPR036412">
    <property type="entry name" value="HAD-like_sf"/>
</dbReference>
<keyword evidence="6" id="KW-1185">Reference proteome</keyword>
<dbReference type="Proteomes" id="UP000214588">
    <property type="component" value="Unassembled WGS sequence"/>
</dbReference>
<dbReference type="InterPro" id="IPR051400">
    <property type="entry name" value="HAD-like_hydrolase"/>
</dbReference>
<organism evidence="5 6">
    <name type="scientific">Natranaerobius trueperi</name>
    <dbReference type="NCBI Taxonomy" id="759412"/>
    <lineage>
        <taxon>Bacteria</taxon>
        <taxon>Bacillati</taxon>
        <taxon>Bacillota</taxon>
        <taxon>Clostridia</taxon>
        <taxon>Natranaerobiales</taxon>
        <taxon>Natranaerobiaceae</taxon>
        <taxon>Natranaerobius</taxon>
    </lineage>
</organism>
<evidence type="ECO:0000256" key="1">
    <source>
        <dbReference type="ARBA" id="ARBA00001946"/>
    </source>
</evidence>
<dbReference type="InterPro" id="IPR006439">
    <property type="entry name" value="HAD-SF_hydro_IA"/>
</dbReference>
<dbReference type="SFLD" id="SFLDS00003">
    <property type="entry name" value="Haloacid_Dehalogenase"/>
    <property type="match status" value="1"/>
</dbReference>
<evidence type="ECO:0008006" key="7">
    <source>
        <dbReference type="Google" id="ProtNLM"/>
    </source>
</evidence>
<dbReference type="NCBIfam" id="TIGR01549">
    <property type="entry name" value="HAD-SF-IA-v1"/>
    <property type="match status" value="1"/>
</dbReference>
<dbReference type="AlphaFoldDB" id="A0A226BVE2"/>
<dbReference type="SUPFAM" id="SSF56784">
    <property type="entry name" value="HAD-like"/>
    <property type="match status" value="1"/>
</dbReference>